<comment type="caution">
    <text evidence="1">The sequence shown here is derived from an EMBL/GenBank/DDBJ whole genome shotgun (WGS) entry which is preliminary data.</text>
</comment>
<proteinExistence type="predicted"/>
<organism evidence="1 2">
    <name type="scientific">Mariniradius sediminis</name>
    <dbReference type="NCBI Taxonomy" id="2909237"/>
    <lineage>
        <taxon>Bacteria</taxon>
        <taxon>Pseudomonadati</taxon>
        <taxon>Bacteroidota</taxon>
        <taxon>Cytophagia</taxon>
        <taxon>Cytophagales</taxon>
        <taxon>Cyclobacteriaceae</taxon>
        <taxon>Mariniradius</taxon>
    </lineage>
</organism>
<gene>
    <name evidence="1" type="ORF">L0U89_04370</name>
</gene>
<dbReference type="Proteomes" id="UP001201449">
    <property type="component" value="Unassembled WGS sequence"/>
</dbReference>
<dbReference type="SUPFAM" id="SSF53756">
    <property type="entry name" value="UDP-Glycosyltransferase/glycogen phosphorylase"/>
    <property type="match status" value="1"/>
</dbReference>
<reference evidence="1 2" key="1">
    <citation type="submission" date="2022-01" db="EMBL/GenBank/DDBJ databases">
        <title>Mariniradius saccharolyticus sp. nov., isolated from sediment of a river.</title>
        <authorList>
            <person name="Liu H."/>
        </authorList>
    </citation>
    <scope>NUCLEOTIDE SEQUENCE [LARGE SCALE GENOMIC DNA]</scope>
    <source>
        <strain evidence="1 2">RY-2</strain>
    </source>
</reference>
<dbReference type="PANTHER" id="PTHR12526:SF600">
    <property type="entry name" value="GLYCOSYL TRANSFERASE GROUP 1"/>
    <property type="match status" value="1"/>
</dbReference>
<accession>A0ABS9BS37</accession>
<keyword evidence="2" id="KW-1185">Reference proteome</keyword>
<evidence type="ECO:0000313" key="1">
    <source>
        <dbReference type="EMBL" id="MCF1750297.1"/>
    </source>
</evidence>
<protein>
    <submittedName>
        <fullName evidence="1">Uncharacterized protein</fullName>
    </submittedName>
</protein>
<sequence length="398" mass="45071">MGLTKKKLLFVTWDSDQSNYLESLFFPILKGLGEAVGLEAHVLQFSWAKPQDVHRIQQLAASMGIIYSQFPIHRKPVAGLGALWTVYQGVRIIRNYVRAQGIDVLMPRSTMPAMMVNRLWDWLKRGKVKVVFDADGLPLEERVDFAGLKTKSYQYRKLKAEETKMLQRADLVLSRSQAAIDIHLDNIGERYREKFLKVANGRDADFFQLDPKSRKQVRESLGLAEGEMLWVYTGSLGIPYEVDRMLALFGRFHAKHPKSKFLILTRQGDFLEGKIPNGLSEAIVVRSGSFQEIPKYLSAGDVGLSLRKFAPSLAGLAPIKLGEYLLMGLPVIASRGVGDTEAQLGTQEFAFFLDPENESASLDWLEGIKDLDPVKIREFGRKEFSLERAVRDYLEIWT</sequence>
<name>A0ABS9BS37_9BACT</name>
<dbReference type="EMBL" id="JAKEVZ010000002">
    <property type="protein sequence ID" value="MCF1750297.1"/>
    <property type="molecule type" value="Genomic_DNA"/>
</dbReference>
<dbReference type="PANTHER" id="PTHR12526">
    <property type="entry name" value="GLYCOSYLTRANSFERASE"/>
    <property type="match status" value="1"/>
</dbReference>
<dbReference type="Gene3D" id="3.40.50.2000">
    <property type="entry name" value="Glycogen Phosphorylase B"/>
    <property type="match status" value="2"/>
</dbReference>
<dbReference type="RefSeq" id="WP_234860405.1">
    <property type="nucleotide sequence ID" value="NZ_JAKEVZ010000002.1"/>
</dbReference>
<evidence type="ECO:0000313" key="2">
    <source>
        <dbReference type="Proteomes" id="UP001201449"/>
    </source>
</evidence>